<protein>
    <submittedName>
        <fullName evidence="1">Uncharacterized protein</fullName>
    </submittedName>
</protein>
<proteinExistence type="predicted"/>
<dbReference type="Proteomes" id="UP000439903">
    <property type="component" value="Unassembled WGS sequence"/>
</dbReference>
<evidence type="ECO:0000313" key="1">
    <source>
        <dbReference type="EMBL" id="KAF0457824.1"/>
    </source>
</evidence>
<gene>
    <name evidence="1" type="ORF">F8M41_001107</name>
</gene>
<comment type="caution">
    <text evidence="1">The sequence shown here is derived from an EMBL/GenBank/DDBJ whole genome shotgun (WGS) entry which is preliminary data.</text>
</comment>
<dbReference type="OrthoDB" id="2421199at2759"/>
<dbReference type="EMBL" id="WTPW01001090">
    <property type="protein sequence ID" value="KAF0457824.1"/>
    <property type="molecule type" value="Genomic_DNA"/>
</dbReference>
<dbReference type="AlphaFoldDB" id="A0A8H3XHX4"/>
<sequence>MSNNVAGLQLKTNYSHVIFAVDNFKEIEISQNLQKQLKKAIDDVNKSPEKLELKVEKYRQKIDNQLKRFEDFVEVLKFDYFDDMINLTCEVLLNLSNLKLENLKSTCLYEMNSLISEIDKYLPKWTEWSDSCTEITNKFNKFYKDLSNFITDNNIKDNLLFFDIQEELLTEVDDIKTKLLEASDKLDKKKIISFSKSHIKKETYSNFLLIIGLKSIYDLTTELECARTRFKLLDPLFIKEISDFWKELTHRLQVIKELVKIFKESECELYVKECCHHCIVENLNNLSKLVCSFINLFRNFVVKKITKLNYC</sequence>
<name>A0A8H3XHX4_GIGMA</name>
<organism evidence="1 2">
    <name type="scientific">Gigaspora margarita</name>
    <dbReference type="NCBI Taxonomy" id="4874"/>
    <lineage>
        <taxon>Eukaryota</taxon>
        <taxon>Fungi</taxon>
        <taxon>Fungi incertae sedis</taxon>
        <taxon>Mucoromycota</taxon>
        <taxon>Glomeromycotina</taxon>
        <taxon>Glomeromycetes</taxon>
        <taxon>Diversisporales</taxon>
        <taxon>Gigasporaceae</taxon>
        <taxon>Gigaspora</taxon>
    </lineage>
</organism>
<keyword evidence="2" id="KW-1185">Reference proteome</keyword>
<accession>A0A8H3XHX4</accession>
<reference evidence="1 2" key="1">
    <citation type="journal article" date="2019" name="Environ. Microbiol.">
        <title>At the nexus of three kingdoms: the genome of the mycorrhizal fungus Gigaspora margarita provides insights into plant, endobacterial and fungal interactions.</title>
        <authorList>
            <person name="Venice F."/>
            <person name="Ghignone S."/>
            <person name="Salvioli di Fossalunga A."/>
            <person name="Amselem J."/>
            <person name="Novero M."/>
            <person name="Xianan X."/>
            <person name="Sedzielewska Toro K."/>
            <person name="Morin E."/>
            <person name="Lipzen A."/>
            <person name="Grigoriev I.V."/>
            <person name="Henrissat B."/>
            <person name="Martin F.M."/>
            <person name="Bonfante P."/>
        </authorList>
    </citation>
    <scope>NUCLEOTIDE SEQUENCE [LARGE SCALE GENOMIC DNA]</scope>
    <source>
        <strain evidence="1 2">BEG34</strain>
    </source>
</reference>
<evidence type="ECO:0000313" key="2">
    <source>
        <dbReference type="Proteomes" id="UP000439903"/>
    </source>
</evidence>